<gene>
    <name evidence="1" type="ORF">EWM57_02425</name>
</gene>
<name>A0A4Q5LJI3_9BACT</name>
<dbReference type="EMBL" id="SEWE01000003">
    <property type="protein sequence ID" value="RYU83816.1"/>
    <property type="molecule type" value="Genomic_DNA"/>
</dbReference>
<dbReference type="RefSeq" id="WP_129919529.1">
    <property type="nucleotide sequence ID" value="NZ_SEWE01000003.1"/>
</dbReference>
<dbReference type="OrthoDB" id="5187906at2"/>
<reference evidence="1 2" key="1">
    <citation type="submission" date="2019-02" db="EMBL/GenBank/DDBJ databases">
        <title>Bacterial novel species isolated from soil.</title>
        <authorList>
            <person name="Jung H.-Y."/>
        </authorList>
    </citation>
    <scope>NUCLEOTIDE SEQUENCE [LARGE SCALE GENOMIC DNA]</scope>
    <source>
        <strain evidence="1 2">1-3-3-3</strain>
    </source>
</reference>
<evidence type="ECO:0000313" key="1">
    <source>
        <dbReference type="EMBL" id="RYU83816.1"/>
    </source>
</evidence>
<accession>A0A4Q5LJI3</accession>
<dbReference type="AlphaFoldDB" id="A0A4Q5LJI3"/>
<sequence length="218" mass="25277">MNISEKECSVCGEPIAGRTDKTFCSAACRVRAHRQRQVESIDVDFEDVSSAKAAPVTGLLPWQEPAPPVAPPLSVVSYQPVSSTFHPGNDYLTRYRAEQAAQEADQKRRHEEALCREVHEHYVQAIEPFLEYEGQRLHVKQLQQLLDVVLDAREDYKQHPRLAQPENVVRQRLNDLWDVAQELRETQQEAQSNFFTGQKARYDLTKKWRKQLRERLLE</sequence>
<proteinExistence type="predicted"/>
<evidence type="ECO:0000313" key="2">
    <source>
        <dbReference type="Proteomes" id="UP000294155"/>
    </source>
</evidence>
<protein>
    <recommendedName>
        <fullName evidence="3">DUF2116 family Zn-ribbon domain-containing protein</fullName>
    </recommendedName>
</protein>
<dbReference type="Proteomes" id="UP000294155">
    <property type="component" value="Unassembled WGS sequence"/>
</dbReference>
<comment type="caution">
    <text evidence="1">The sequence shown here is derived from an EMBL/GenBank/DDBJ whole genome shotgun (WGS) entry which is preliminary data.</text>
</comment>
<evidence type="ECO:0008006" key="3">
    <source>
        <dbReference type="Google" id="ProtNLM"/>
    </source>
</evidence>
<keyword evidence="2" id="KW-1185">Reference proteome</keyword>
<organism evidence="1 2">
    <name type="scientific">Hymenobacter persicinus</name>
    <dbReference type="NCBI Taxonomy" id="2025506"/>
    <lineage>
        <taxon>Bacteria</taxon>
        <taxon>Pseudomonadati</taxon>
        <taxon>Bacteroidota</taxon>
        <taxon>Cytophagia</taxon>
        <taxon>Cytophagales</taxon>
        <taxon>Hymenobacteraceae</taxon>
        <taxon>Hymenobacter</taxon>
    </lineage>
</organism>